<feature type="transmembrane region" description="Helical" evidence="2">
    <location>
        <begin position="42"/>
        <end position="60"/>
    </location>
</feature>
<keyword evidence="4" id="KW-1185">Reference proteome</keyword>
<organism evidence="3 4">
    <name type="scientific">Azospirillum doebereinerae</name>
    <dbReference type="NCBI Taxonomy" id="92933"/>
    <lineage>
        <taxon>Bacteria</taxon>
        <taxon>Pseudomonadati</taxon>
        <taxon>Pseudomonadota</taxon>
        <taxon>Alphaproteobacteria</taxon>
        <taxon>Rhodospirillales</taxon>
        <taxon>Azospirillaceae</taxon>
        <taxon>Azospirillum</taxon>
    </lineage>
</organism>
<evidence type="ECO:0000256" key="2">
    <source>
        <dbReference type="SAM" id="Phobius"/>
    </source>
</evidence>
<keyword evidence="2" id="KW-0472">Membrane</keyword>
<dbReference type="AlphaFoldDB" id="A0A433J6I9"/>
<dbReference type="Proteomes" id="UP000280346">
    <property type="component" value="Unassembled WGS sequence"/>
</dbReference>
<name>A0A433J6I9_9PROT</name>
<evidence type="ECO:0000313" key="3">
    <source>
        <dbReference type="EMBL" id="RUQ68550.1"/>
    </source>
</evidence>
<comment type="caution">
    <text evidence="3">The sequence shown here is derived from an EMBL/GenBank/DDBJ whole genome shotgun (WGS) entry which is preliminary data.</text>
</comment>
<proteinExistence type="predicted"/>
<evidence type="ECO:0000256" key="1">
    <source>
        <dbReference type="SAM" id="MobiDB-lite"/>
    </source>
</evidence>
<protein>
    <submittedName>
        <fullName evidence="3">Uncharacterized protein</fullName>
    </submittedName>
</protein>
<dbReference type="RefSeq" id="WP_127000420.1">
    <property type="nucleotide sequence ID" value="NZ_CP173194.1"/>
</dbReference>
<feature type="compositionally biased region" description="Basic and acidic residues" evidence="1">
    <location>
        <begin position="1"/>
        <end position="16"/>
    </location>
</feature>
<evidence type="ECO:0000313" key="4">
    <source>
        <dbReference type="Proteomes" id="UP000280346"/>
    </source>
</evidence>
<gene>
    <name evidence="3" type="ORF">EJ913_18215</name>
</gene>
<feature type="region of interest" description="Disordered" evidence="1">
    <location>
        <begin position="1"/>
        <end position="29"/>
    </location>
</feature>
<keyword evidence="2" id="KW-0812">Transmembrane</keyword>
<reference evidence="3 4" key="1">
    <citation type="submission" date="2018-12" db="EMBL/GenBank/DDBJ databases">
        <authorList>
            <person name="Yang Y."/>
        </authorList>
    </citation>
    <scope>NUCLEOTIDE SEQUENCE [LARGE SCALE GENOMIC DNA]</scope>
    <source>
        <strain evidence="3 4">GSF71</strain>
    </source>
</reference>
<sequence length="65" mass="7043">MSWKLDHAELDRHDRQPAPSGTVPEPSVGEAFPTPGDVFGEMAVTIAVFLAIALVMHVLFDRVAV</sequence>
<keyword evidence="2" id="KW-1133">Transmembrane helix</keyword>
<accession>A0A433J6I9</accession>
<dbReference type="EMBL" id="RZIJ01000014">
    <property type="protein sequence ID" value="RUQ68550.1"/>
    <property type="molecule type" value="Genomic_DNA"/>
</dbReference>